<organism evidence="1 2">
    <name type="scientific">Leptomonas seymouri</name>
    <dbReference type="NCBI Taxonomy" id="5684"/>
    <lineage>
        <taxon>Eukaryota</taxon>
        <taxon>Discoba</taxon>
        <taxon>Euglenozoa</taxon>
        <taxon>Kinetoplastea</taxon>
        <taxon>Metakinetoplastina</taxon>
        <taxon>Trypanosomatida</taxon>
        <taxon>Trypanosomatidae</taxon>
        <taxon>Leishmaniinae</taxon>
        <taxon>Leptomonas</taxon>
    </lineage>
</organism>
<sequence length="130" mass="13550">MEEGKTDATCPVASSSTVAAAAAAPTDPFQFLARHIQRRVAVTLLPLDPVNAQDGGVVVSGTLLSVDDLCNVFLRNWTCANSVTVSAIETAGPLQPRKKTRTEASGEGGESLRLIRGAQIASIALLDFGE</sequence>
<dbReference type="Gene3D" id="2.30.30.100">
    <property type="match status" value="1"/>
</dbReference>
<dbReference type="VEuPathDB" id="TriTrypDB:Lsey_0458_0040"/>
<evidence type="ECO:0000313" key="1">
    <source>
        <dbReference type="EMBL" id="KPI83018.1"/>
    </source>
</evidence>
<dbReference type="EMBL" id="LJSK01000458">
    <property type="protein sequence ID" value="KPI83018.1"/>
    <property type="molecule type" value="Genomic_DNA"/>
</dbReference>
<name>A0A0N1HTA2_LEPSE</name>
<reference evidence="1 2" key="1">
    <citation type="journal article" date="2015" name="PLoS Pathog.">
        <title>Leptomonas seymouri: Adaptations to the Dixenous Life Cycle Analyzed by Genome Sequencing, Transcriptome Profiling and Co-infection with Leishmania donovani.</title>
        <authorList>
            <person name="Kraeva N."/>
            <person name="Butenko A."/>
            <person name="Hlavacova J."/>
            <person name="Kostygov A."/>
            <person name="Myskova J."/>
            <person name="Grybchuk D."/>
            <person name="Lestinova T."/>
            <person name="Votypka J."/>
            <person name="Volf P."/>
            <person name="Opperdoes F."/>
            <person name="Flegontov P."/>
            <person name="Lukes J."/>
            <person name="Yurchenko V."/>
        </authorList>
    </citation>
    <scope>NUCLEOTIDE SEQUENCE [LARGE SCALE GENOMIC DNA]</scope>
    <source>
        <strain evidence="1 2">ATCC 30220</strain>
    </source>
</reference>
<protein>
    <recommendedName>
        <fullName evidence="3">LSM domain-containing protein</fullName>
    </recommendedName>
</protein>
<dbReference type="AlphaFoldDB" id="A0A0N1HTA2"/>
<evidence type="ECO:0000313" key="2">
    <source>
        <dbReference type="Proteomes" id="UP000038009"/>
    </source>
</evidence>
<proteinExistence type="predicted"/>
<dbReference type="Proteomes" id="UP000038009">
    <property type="component" value="Unassembled WGS sequence"/>
</dbReference>
<accession>A0A0N1HTA2</accession>
<evidence type="ECO:0008006" key="3">
    <source>
        <dbReference type="Google" id="ProtNLM"/>
    </source>
</evidence>
<keyword evidence="2" id="KW-1185">Reference proteome</keyword>
<dbReference type="OMA" id="QHWSSTG"/>
<dbReference type="InterPro" id="IPR010920">
    <property type="entry name" value="LSM_dom_sf"/>
</dbReference>
<dbReference type="SUPFAM" id="SSF50182">
    <property type="entry name" value="Sm-like ribonucleoproteins"/>
    <property type="match status" value="1"/>
</dbReference>
<comment type="caution">
    <text evidence="1">The sequence shown here is derived from an EMBL/GenBank/DDBJ whole genome shotgun (WGS) entry which is preliminary data.</text>
</comment>
<gene>
    <name evidence="1" type="ORF">ABL78_7965</name>
</gene>
<dbReference type="OrthoDB" id="273834at2759"/>